<gene>
    <name evidence="2" type="ORF">FWK35_00006558</name>
</gene>
<organism evidence="2 3">
    <name type="scientific">Aphis craccivora</name>
    <name type="common">Cowpea aphid</name>
    <dbReference type="NCBI Taxonomy" id="307492"/>
    <lineage>
        <taxon>Eukaryota</taxon>
        <taxon>Metazoa</taxon>
        <taxon>Ecdysozoa</taxon>
        <taxon>Arthropoda</taxon>
        <taxon>Hexapoda</taxon>
        <taxon>Insecta</taxon>
        <taxon>Pterygota</taxon>
        <taxon>Neoptera</taxon>
        <taxon>Paraneoptera</taxon>
        <taxon>Hemiptera</taxon>
        <taxon>Sternorrhyncha</taxon>
        <taxon>Aphidomorpha</taxon>
        <taxon>Aphidoidea</taxon>
        <taxon>Aphididae</taxon>
        <taxon>Aphidini</taxon>
        <taxon>Aphis</taxon>
        <taxon>Aphis</taxon>
    </lineage>
</organism>
<feature type="domain" description="DUF659" evidence="1">
    <location>
        <begin position="41"/>
        <end position="198"/>
    </location>
</feature>
<dbReference type="InterPro" id="IPR012337">
    <property type="entry name" value="RNaseH-like_sf"/>
</dbReference>
<accession>A0A6G0ZCD0</accession>
<evidence type="ECO:0000259" key="1">
    <source>
        <dbReference type="Pfam" id="PF04937"/>
    </source>
</evidence>
<name>A0A6G0ZCD0_APHCR</name>
<comment type="caution">
    <text evidence="2">The sequence shown here is derived from an EMBL/GenBank/DDBJ whole genome shotgun (WGS) entry which is preliminary data.</text>
</comment>
<sequence>MSVDKRFIVTQHLKTEKHKQAAKRVENDTKFLSMYTGKDIPSESTLRKGYVNEIYENTIQKIRNYVQNKCIWVSIDETTDVTGRYVANVVIGILNETERSKMFLLHPEELEKCNHSTICKLFDRSMHLLWPNGVQHDKVLLFLSDAASYMVKTGEAIKLFYSKTIHITCLAHAFHRIAEVVQAGYSKVDKLIANVKKVFTPTLTLPPEPILTRWGTWIKAANYYCEHFEQIKLIVNSFDDNDAVSIKNSKKCLSDKNIEAQLVFIKSNFGFLPDLITRLEKQEILQVDSISIVEEAKEKLIKINGEMGETIKIKIQSVLLINKAYQTVLKILEILNGKEDTDGLSEYWSLNDLTCMKNCPITSVDIERSFSTYKNLLTSNRQLF</sequence>
<reference evidence="2 3" key="1">
    <citation type="submission" date="2019-08" db="EMBL/GenBank/DDBJ databases">
        <title>Whole genome of Aphis craccivora.</title>
        <authorList>
            <person name="Voronova N.V."/>
            <person name="Shulinski R.S."/>
            <person name="Bandarenka Y.V."/>
            <person name="Zhorov D.G."/>
            <person name="Warner D."/>
        </authorList>
    </citation>
    <scope>NUCLEOTIDE SEQUENCE [LARGE SCALE GENOMIC DNA]</scope>
    <source>
        <strain evidence="2">180601</strain>
        <tissue evidence="2">Whole Body</tissue>
    </source>
</reference>
<protein>
    <submittedName>
        <fullName evidence="2">DUF659 domain-containing protein</fullName>
    </submittedName>
</protein>
<dbReference type="OrthoDB" id="6617168at2759"/>
<keyword evidence="3" id="KW-1185">Reference proteome</keyword>
<dbReference type="Pfam" id="PF04937">
    <property type="entry name" value="DUF659"/>
    <property type="match status" value="1"/>
</dbReference>
<dbReference type="AlphaFoldDB" id="A0A6G0ZCD0"/>
<proteinExistence type="predicted"/>
<dbReference type="SUPFAM" id="SSF53098">
    <property type="entry name" value="Ribonuclease H-like"/>
    <property type="match status" value="1"/>
</dbReference>
<dbReference type="InterPro" id="IPR007021">
    <property type="entry name" value="DUF659"/>
</dbReference>
<evidence type="ECO:0000313" key="3">
    <source>
        <dbReference type="Proteomes" id="UP000478052"/>
    </source>
</evidence>
<dbReference type="EMBL" id="VUJU01000796">
    <property type="protein sequence ID" value="KAF0768301.1"/>
    <property type="molecule type" value="Genomic_DNA"/>
</dbReference>
<evidence type="ECO:0000313" key="2">
    <source>
        <dbReference type="EMBL" id="KAF0768301.1"/>
    </source>
</evidence>
<dbReference type="Proteomes" id="UP000478052">
    <property type="component" value="Unassembled WGS sequence"/>
</dbReference>